<sequence length="43" mass="4653">MNLDTASSSNQKDSDWSSDHHAADVRRAHHLGIIVNQLVAAAI</sequence>
<organism evidence="2 3">
    <name type="scientific">Araneus ventricosus</name>
    <name type="common">Orbweaver spider</name>
    <name type="synonym">Epeira ventricosa</name>
    <dbReference type="NCBI Taxonomy" id="182803"/>
    <lineage>
        <taxon>Eukaryota</taxon>
        <taxon>Metazoa</taxon>
        <taxon>Ecdysozoa</taxon>
        <taxon>Arthropoda</taxon>
        <taxon>Chelicerata</taxon>
        <taxon>Arachnida</taxon>
        <taxon>Araneae</taxon>
        <taxon>Araneomorphae</taxon>
        <taxon>Entelegynae</taxon>
        <taxon>Araneoidea</taxon>
        <taxon>Araneidae</taxon>
        <taxon>Araneus</taxon>
    </lineage>
</organism>
<comment type="caution">
    <text evidence="2">The sequence shown here is derived from an EMBL/GenBank/DDBJ whole genome shotgun (WGS) entry which is preliminary data.</text>
</comment>
<accession>A0A4Y2PFI0</accession>
<evidence type="ECO:0000313" key="2">
    <source>
        <dbReference type="EMBL" id="GBN49250.1"/>
    </source>
</evidence>
<evidence type="ECO:0000256" key="1">
    <source>
        <dbReference type="SAM" id="MobiDB-lite"/>
    </source>
</evidence>
<evidence type="ECO:0000313" key="3">
    <source>
        <dbReference type="Proteomes" id="UP000499080"/>
    </source>
</evidence>
<protein>
    <submittedName>
        <fullName evidence="2">Uncharacterized protein</fullName>
    </submittedName>
</protein>
<feature type="non-terminal residue" evidence="2">
    <location>
        <position position="43"/>
    </location>
</feature>
<feature type="compositionally biased region" description="Basic and acidic residues" evidence="1">
    <location>
        <begin position="12"/>
        <end position="21"/>
    </location>
</feature>
<gene>
    <name evidence="2" type="ORF">AVEN_272100_1</name>
</gene>
<feature type="region of interest" description="Disordered" evidence="1">
    <location>
        <begin position="1"/>
        <end position="21"/>
    </location>
</feature>
<dbReference type="EMBL" id="BGPR01011028">
    <property type="protein sequence ID" value="GBN49250.1"/>
    <property type="molecule type" value="Genomic_DNA"/>
</dbReference>
<proteinExistence type="predicted"/>
<dbReference type="AlphaFoldDB" id="A0A4Y2PFI0"/>
<name>A0A4Y2PFI0_ARAVE</name>
<keyword evidence="3" id="KW-1185">Reference proteome</keyword>
<reference evidence="2 3" key="1">
    <citation type="journal article" date="2019" name="Sci. Rep.">
        <title>Orb-weaving spider Araneus ventricosus genome elucidates the spidroin gene catalogue.</title>
        <authorList>
            <person name="Kono N."/>
            <person name="Nakamura H."/>
            <person name="Ohtoshi R."/>
            <person name="Moran D.A.P."/>
            <person name="Shinohara A."/>
            <person name="Yoshida Y."/>
            <person name="Fujiwara M."/>
            <person name="Mori M."/>
            <person name="Tomita M."/>
            <person name="Arakawa K."/>
        </authorList>
    </citation>
    <scope>NUCLEOTIDE SEQUENCE [LARGE SCALE GENOMIC DNA]</scope>
</reference>
<dbReference type="Proteomes" id="UP000499080">
    <property type="component" value="Unassembled WGS sequence"/>
</dbReference>